<proteinExistence type="predicted"/>
<dbReference type="RefSeq" id="WP_369609616.1">
    <property type="nucleotide sequence ID" value="NZ_AP031322.1"/>
</dbReference>
<protein>
    <submittedName>
        <fullName evidence="1">Aldose 1-epimerase</fullName>
    </submittedName>
</protein>
<dbReference type="GO" id="GO:0033499">
    <property type="term" value="P:galactose catabolic process via UDP-galactose, Leloir pathway"/>
    <property type="evidence" value="ECO:0007669"/>
    <property type="project" value="TreeGrafter"/>
</dbReference>
<dbReference type="GO" id="GO:0004034">
    <property type="term" value="F:aldose 1-epimerase activity"/>
    <property type="evidence" value="ECO:0007669"/>
    <property type="project" value="TreeGrafter"/>
</dbReference>
<dbReference type="CDD" id="cd01081">
    <property type="entry name" value="Aldose_epim"/>
    <property type="match status" value="1"/>
</dbReference>
<dbReference type="InterPro" id="IPR014718">
    <property type="entry name" value="GH-type_carb-bd"/>
</dbReference>
<dbReference type="PANTHER" id="PTHR10091">
    <property type="entry name" value="ALDOSE-1-EPIMERASE"/>
    <property type="match status" value="1"/>
</dbReference>
<evidence type="ECO:0000313" key="1">
    <source>
        <dbReference type="EMBL" id="BFH74073.1"/>
    </source>
</evidence>
<dbReference type="EMBL" id="AP031322">
    <property type="protein sequence ID" value="BFH74073.1"/>
    <property type="molecule type" value="Genomic_DNA"/>
</dbReference>
<dbReference type="Gene3D" id="2.70.98.10">
    <property type="match status" value="1"/>
</dbReference>
<accession>A0AAT9GT88</accession>
<dbReference type="GO" id="GO:0030246">
    <property type="term" value="F:carbohydrate binding"/>
    <property type="evidence" value="ECO:0007669"/>
    <property type="project" value="InterPro"/>
</dbReference>
<dbReference type="SUPFAM" id="SSF74650">
    <property type="entry name" value="Galactose mutarotase-like"/>
    <property type="match status" value="1"/>
</dbReference>
<reference evidence="1" key="1">
    <citation type="submission" date="2024-03" db="EMBL/GenBank/DDBJ databases">
        <title>Complete genome sequence of Sulfurisphaera javensis strain KD-1.</title>
        <authorList>
            <person name="Sakai H."/>
            <person name="Nur N."/>
            <person name="Suwanto A."/>
            <person name="Kurosawa N."/>
        </authorList>
    </citation>
    <scope>NUCLEOTIDE SEQUENCE</scope>
    <source>
        <strain evidence="1">KD-1</strain>
    </source>
</reference>
<organism evidence="1">
    <name type="scientific">Sulfurisphaera javensis</name>
    <dbReference type="NCBI Taxonomy" id="2049879"/>
    <lineage>
        <taxon>Archaea</taxon>
        <taxon>Thermoproteota</taxon>
        <taxon>Thermoprotei</taxon>
        <taxon>Sulfolobales</taxon>
        <taxon>Sulfolobaceae</taxon>
        <taxon>Sulfurisphaera</taxon>
    </lineage>
</organism>
<name>A0AAT9GT88_9CREN</name>
<dbReference type="GeneID" id="92354965"/>
<dbReference type="AlphaFoldDB" id="A0AAT9GT88"/>
<gene>
    <name evidence="1" type="ORF">SJAV_20170</name>
</gene>
<dbReference type="PANTHER" id="PTHR10091:SF0">
    <property type="entry name" value="GALACTOSE MUTAROTASE"/>
    <property type="match status" value="1"/>
</dbReference>
<dbReference type="Pfam" id="PF01263">
    <property type="entry name" value="Aldose_epim"/>
    <property type="match status" value="1"/>
</dbReference>
<sequence>MKLRKGNMEIDVLTKGAYLYSFSVNGKDILLRGNLYRLTRGGMAILIPFANRVKGGEYEFEGVKYTLPKNKEGNAIHGLVLDKIFTIKEIGEDFVTLSYDLSHNGYPTKLHIEIKYEVNESSLMTTFLVKNIGDRKAPLTVGAHPYFIVSNDWDIYPKEVKQCIMKNNIPTGEIINSTLSHKDYDDCFLVEEDVKLVSSHSSILIKRENLPFIQIYSGVKGALAIEPMSGAPDAYHNGLGLKIINPGEEMKFSFKVEVIS</sequence>
<dbReference type="InterPro" id="IPR011013">
    <property type="entry name" value="Gal_mutarotase_sf_dom"/>
</dbReference>
<dbReference type="KEGG" id="sjv:SJAV_20170"/>
<dbReference type="InterPro" id="IPR008183">
    <property type="entry name" value="Aldose_1/G6P_1-epimerase"/>
</dbReference>
<dbReference type="GO" id="GO:0006006">
    <property type="term" value="P:glucose metabolic process"/>
    <property type="evidence" value="ECO:0007669"/>
    <property type="project" value="TreeGrafter"/>
</dbReference>